<sequence length="363" mass="39793">MTDAAPERVMALGSEAAAATAPAAPGTVRAVLYRDGRRERETATPDEARRALDADPGLVAWIALTEPDPDQVARAAHAFDLPRPAVEDVVVAHQRPKAERYREGLFLVLRPARYDTASETVRVGEIHAFTGHRFVLTVAHSDQGDTAAVRERLEEAPRLAAVGPLGVLYTVLDRVVDDYAPAVAELQDDIDEVEEQVLASDRDASRRTYRLSRQVIALQRAVDPLGEVLGDLLAGLERPETLGPGQPRPSGDHADHEAVHAYVRDVADHVTAVRERVDGFRQMLQNILTVNSSLVQQAQNEAMKKVSSWGGILVVPTLISSVYGMNIAPQRGFHWAFSWPLTLAAMTLASLTLYVVFKRNDWL</sequence>
<reference evidence="9 10" key="1">
    <citation type="submission" date="2020-07" db="EMBL/GenBank/DDBJ databases">
        <title>Sequencing the genomes of 1000 actinobacteria strains.</title>
        <authorList>
            <person name="Klenk H.-P."/>
        </authorList>
    </citation>
    <scope>NUCLEOTIDE SEQUENCE [LARGE SCALE GENOMIC DNA]</scope>
    <source>
        <strain evidence="9 10">DSM 44442</strain>
    </source>
</reference>
<dbReference type="Pfam" id="PF01544">
    <property type="entry name" value="CorA"/>
    <property type="match status" value="1"/>
</dbReference>
<protein>
    <submittedName>
        <fullName evidence="9">Magnesium transporter</fullName>
    </submittedName>
</protein>
<feature type="transmembrane region" description="Helical" evidence="8">
    <location>
        <begin position="337"/>
        <end position="357"/>
    </location>
</feature>
<dbReference type="InterPro" id="IPR045863">
    <property type="entry name" value="CorA_TM1_TM2"/>
</dbReference>
<dbReference type="PANTHER" id="PTHR46494">
    <property type="entry name" value="CORA FAMILY METAL ION TRANSPORTER (EUROFUNG)"/>
    <property type="match status" value="1"/>
</dbReference>
<keyword evidence="7 8" id="KW-0472">Membrane</keyword>
<evidence type="ECO:0000256" key="2">
    <source>
        <dbReference type="ARBA" id="ARBA00009765"/>
    </source>
</evidence>
<evidence type="ECO:0000256" key="5">
    <source>
        <dbReference type="ARBA" id="ARBA00022692"/>
    </source>
</evidence>
<evidence type="ECO:0000313" key="10">
    <source>
        <dbReference type="Proteomes" id="UP000572051"/>
    </source>
</evidence>
<dbReference type="AlphaFoldDB" id="A0A7Z0ETE8"/>
<dbReference type="SUPFAM" id="SSF144083">
    <property type="entry name" value="Magnesium transport protein CorA, transmembrane region"/>
    <property type="match status" value="1"/>
</dbReference>
<dbReference type="Gene3D" id="3.30.460.20">
    <property type="entry name" value="CorA soluble domain-like"/>
    <property type="match status" value="1"/>
</dbReference>
<keyword evidence="3" id="KW-0813">Transport</keyword>
<dbReference type="Gene3D" id="1.20.58.340">
    <property type="entry name" value="Magnesium transport protein CorA, transmembrane region"/>
    <property type="match status" value="2"/>
</dbReference>
<keyword evidence="4" id="KW-1003">Cell membrane</keyword>
<evidence type="ECO:0000256" key="7">
    <source>
        <dbReference type="ARBA" id="ARBA00023136"/>
    </source>
</evidence>
<keyword evidence="6 8" id="KW-1133">Transmembrane helix</keyword>
<evidence type="ECO:0000256" key="6">
    <source>
        <dbReference type="ARBA" id="ARBA00022989"/>
    </source>
</evidence>
<dbReference type="GO" id="GO:0015087">
    <property type="term" value="F:cobalt ion transmembrane transporter activity"/>
    <property type="evidence" value="ECO:0007669"/>
    <property type="project" value="TreeGrafter"/>
</dbReference>
<dbReference type="GO" id="GO:0005886">
    <property type="term" value="C:plasma membrane"/>
    <property type="evidence" value="ECO:0007669"/>
    <property type="project" value="UniProtKB-SubCell"/>
</dbReference>
<dbReference type="EMBL" id="JACCFS010000001">
    <property type="protein sequence ID" value="NYJ37927.1"/>
    <property type="molecule type" value="Genomic_DNA"/>
</dbReference>
<dbReference type="InterPro" id="IPR002523">
    <property type="entry name" value="MgTranspt_CorA/ZnTranspt_ZntB"/>
</dbReference>
<dbReference type="PANTHER" id="PTHR46494:SF1">
    <property type="entry name" value="CORA FAMILY METAL ION TRANSPORTER (EUROFUNG)"/>
    <property type="match status" value="1"/>
</dbReference>
<organism evidence="9 10">
    <name type="scientific">Nocardiopsis aegyptia</name>
    <dbReference type="NCBI Taxonomy" id="220378"/>
    <lineage>
        <taxon>Bacteria</taxon>
        <taxon>Bacillati</taxon>
        <taxon>Actinomycetota</taxon>
        <taxon>Actinomycetes</taxon>
        <taxon>Streptosporangiales</taxon>
        <taxon>Nocardiopsidaceae</taxon>
        <taxon>Nocardiopsis</taxon>
    </lineage>
</organism>
<name>A0A7Z0ETE8_9ACTN</name>
<evidence type="ECO:0000256" key="8">
    <source>
        <dbReference type="SAM" id="Phobius"/>
    </source>
</evidence>
<comment type="similarity">
    <text evidence="2">Belongs to the CorA metal ion transporter (MIT) (TC 1.A.35) family.</text>
</comment>
<dbReference type="GO" id="GO:0015095">
    <property type="term" value="F:magnesium ion transmembrane transporter activity"/>
    <property type="evidence" value="ECO:0007669"/>
    <property type="project" value="TreeGrafter"/>
</dbReference>
<accession>A0A7Z0ETE8</accession>
<evidence type="ECO:0000313" key="9">
    <source>
        <dbReference type="EMBL" id="NYJ37927.1"/>
    </source>
</evidence>
<comment type="caution">
    <text evidence="9">The sequence shown here is derived from an EMBL/GenBank/DDBJ whole genome shotgun (WGS) entry which is preliminary data.</text>
</comment>
<dbReference type="Proteomes" id="UP000572051">
    <property type="component" value="Unassembled WGS sequence"/>
</dbReference>
<dbReference type="RefSeq" id="WP_179829057.1">
    <property type="nucleotide sequence ID" value="NZ_JACCFS010000001.1"/>
</dbReference>
<dbReference type="InterPro" id="IPR045861">
    <property type="entry name" value="CorA_cytoplasmic_dom"/>
</dbReference>
<keyword evidence="5 8" id="KW-0812">Transmembrane</keyword>
<dbReference type="CDD" id="cd12830">
    <property type="entry name" value="MtCorA-like"/>
    <property type="match status" value="1"/>
</dbReference>
<dbReference type="GO" id="GO:0000287">
    <property type="term" value="F:magnesium ion binding"/>
    <property type="evidence" value="ECO:0007669"/>
    <property type="project" value="TreeGrafter"/>
</dbReference>
<comment type="subcellular location">
    <subcellularLocation>
        <location evidence="1">Cell membrane</location>
        <topology evidence="1">Multi-pass membrane protein</topology>
    </subcellularLocation>
</comment>
<proteinExistence type="inferred from homology"/>
<dbReference type="GO" id="GO:0050897">
    <property type="term" value="F:cobalt ion binding"/>
    <property type="evidence" value="ECO:0007669"/>
    <property type="project" value="TreeGrafter"/>
</dbReference>
<gene>
    <name evidence="9" type="ORF">HNR10_005808</name>
</gene>
<dbReference type="SUPFAM" id="SSF143865">
    <property type="entry name" value="CorA soluble domain-like"/>
    <property type="match status" value="1"/>
</dbReference>
<evidence type="ECO:0000256" key="3">
    <source>
        <dbReference type="ARBA" id="ARBA00022448"/>
    </source>
</evidence>
<evidence type="ECO:0000256" key="1">
    <source>
        <dbReference type="ARBA" id="ARBA00004651"/>
    </source>
</evidence>
<evidence type="ECO:0000256" key="4">
    <source>
        <dbReference type="ARBA" id="ARBA00022475"/>
    </source>
</evidence>
<keyword evidence="10" id="KW-1185">Reference proteome</keyword>
<feature type="transmembrane region" description="Helical" evidence="8">
    <location>
        <begin position="306"/>
        <end position="325"/>
    </location>
</feature>